<sequence>MVYPIILFLHNALRWLVLGSLLAALFSSYSGWLSSRPYRPLDRAVSVLTTSLAHTQLLVGLYLYTISPIVSYYWTYKPGFGESTEFPFFGLIHGSLMFIAIVVMTVGASKAKRQTDHRQRFRTTAVYFTIGLLLIGLSIPWPFSPLASRPWIRGL</sequence>
<dbReference type="AlphaFoldDB" id="A0A4Q2UUQ6"/>
<protein>
    <recommendedName>
        <fullName evidence="4">Cytochrome B</fullName>
    </recommendedName>
</protein>
<feature type="transmembrane region" description="Helical" evidence="1">
    <location>
        <begin position="44"/>
        <end position="66"/>
    </location>
</feature>
<organism evidence="2 3">
    <name type="scientific">Spirosoma sordidisoli</name>
    <dbReference type="NCBI Taxonomy" id="2502893"/>
    <lineage>
        <taxon>Bacteria</taxon>
        <taxon>Pseudomonadati</taxon>
        <taxon>Bacteroidota</taxon>
        <taxon>Cytophagia</taxon>
        <taxon>Cytophagales</taxon>
        <taxon>Cytophagaceae</taxon>
        <taxon>Spirosoma</taxon>
    </lineage>
</organism>
<evidence type="ECO:0000313" key="3">
    <source>
        <dbReference type="Proteomes" id="UP000290407"/>
    </source>
</evidence>
<evidence type="ECO:0008006" key="4">
    <source>
        <dbReference type="Google" id="ProtNLM"/>
    </source>
</evidence>
<dbReference type="Proteomes" id="UP000290407">
    <property type="component" value="Unassembled WGS sequence"/>
</dbReference>
<accession>A0A4Q2UUQ6</accession>
<name>A0A4Q2UUQ6_9BACT</name>
<proteinExistence type="predicted"/>
<comment type="caution">
    <text evidence="2">The sequence shown here is derived from an EMBL/GenBank/DDBJ whole genome shotgun (WGS) entry which is preliminary data.</text>
</comment>
<evidence type="ECO:0000256" key="1">
    <source>
        <dbReference type="SAM" id="Phobius"/>
    </source>
</evidence>
<feature type="transmembrane region" description="Helical" evidence="1">
    <location>
        <begin position="86"/>
        <end position="104"/>
    </location>
</feature>
<keyword evidence="3" id="KW-1185">Reference proteome</keyword>
<dbReference type="RefSeq" id="WP_077919602.1">
    <property type="nucleotide sequence ID" value="NZ_SBLB01000001.1"/>
</dbReference>
<keyword evidence="1" id="KW-0812">Transmembrane</keyword>
<keyword evidence="1" id="KW-1133">Transmembrane helix</keyword>
<reference evidence="2 3" key="1">
    <citation type="submission" date="2019-01" db="EMBL/GenBank/DDBJ databases">
        <title>Spirosoma flava sp. nov., a propanil-degrading bacterium isolated from herbicide-contaminated soil.</title>
        <authorList>
            <person name="Zhang L."/>
            <person name="Jiang J.-D."/>
        </authorList>
    </citation>
    <scope>NUCLEOTIDE SEQUENCE [LARGE SCALE GENOMIC DNA]</scope>
    <source>
        <strain evidence="2 3">TY50</strain>
    </source>
</reference>
<gene>
    <name evidence="2" type="ORF">EQG79_05220</name>
</gene>
<evidence type="ECO:0000313" key="2">
    <source>
        <dbReference type="EMBL" id="RYC71540.1"/>
    </source>
</evidence>
<dbReference type="EMBL" id="SBLB01000001">
    <property type="protein sequence ID" value="RYC71540.1"/>
    <property type="molecule type" value="Genomic_DNA"/>
</dbReference>
<keyword evidence="1" id="KW-0472">Membrane</keyword>
<feature type="transmembrane region" description="Helical" evidence="1">
    <location>
        <begin position="12"/>
        <end position="32"/>
    </location>
</feature>
<feature type="transmembrane region" description="Helical" evidence="1">
    <location>
        <begin position="125"/>
        <end position="143"/>
    </location>
</feature>